<evidence type="ECO:0000256" key="1">
    <source>
        <dbReference type="PIRSR" id="PIRSR000705-1"/>
    </source>
</evidence>
<evidence type="ECO:0000313" key="4">
    <source>
        <dbReference type="EMBL" id="ACR11062.1"/>
    </source>
</evidence>
<evidence type="ECO:0000256" key="2">
    <source>
        <dbReference type="PIRSR" id="PIRSR000705-3"/>
    </source>
</evidence>
<dbReference type="InterPro" id="IPR002624">
    <property type="entry name" value="DCK/DGK"/>
</dbReference>
<protein>
    <submittedName>
        <fullName evidence="4">Deoxynucleoside kinase family protein</fullName>
        <ecNumber evidence="4">2.7.1.-</ecNumber>
    </submittedName>
</protein>
<keyword evidence="2" id="KW-0547">Nucleotide-binding</keyword>
<proteinExistence type="predicted"/>
<gene>
    <name evidence="4" type="ordered locus">TERTU_0568</name>
</gene>
<dbReference type="InterPro" id="IPR031314">
    <property type="entry name" value="DNK_dom"/>
</dbReference>
<dbReference type="STRING" id="377629.TERTU_0568"/>
<feature type="binding site" evidence="2">
    <location>
        <begin position="24"/>
        <end position="32"/>
    </location>
    <ligand>
        <name>ATP</name>
        <dbReference type="ChEBI" id="CHEBI:30616"/>
    </ligand>
</feature>
<dbReference type="GO" id="GO:0005524">
    <property type="term" value="F:ATP binding"/>
    <property type="evidence" value="ECO:0007669"/>
    <property type="project" value="UniProtKB-KW"/>
</dbReference>
<keyword evidence="4" id="KW-0808">Transferase</keyword>
<dbReference type="Gene3D" id="3.40.50.300">
    <property type="entry name" value="P-loop containing nucleotide triphosphate hydrolases"/>
    <property type="match status" value="1"/>
</dbReference>
<feature type="binding site" evidence="2">
    <location>
        <begin position="150"/>
        <end position="154"/>
    </location>
    <ligand>
        <name>ATP</name>
        <dbReference type="ChEBI" id="CHEBI:30616"/>
    </ligand>
</feature>
<evidence type="ECO:0000313" key="5">
    <source>
        <dbReference type="Proteomes" id="UP000009080"/>
    </source>
</evidence>
<name>C5BN64_TERTT</name>
<evidence type="ECO:0000259" key="3">
    <source>
        <dbReference type="Pfam" id="PF01712"/>
    </source>
</evidence>
<dbReference type="CDD" id="cd01673">
    <property type="entry name" value="dNK"/>
    <property type="match status" value="1"/>
</dbReference>
<dbReference type="GO" id="GO:0005737">
    <property type="term" value="C:cytoplasm"/>
    <property type="evidence" value="ECO:0007669"/>
    <property type="project" value="TreeGrafter"/>
</dbReference>
<dbReference type="EC" id="2.7.1.-" evidence="4"/>
<keyword evidence="5" id="KW-1185">Reference proteome</keyword>
<keyword evidence="4" id="KW-0418">Kinase</keyword>
<feature type="domain" description="Deoxynucleoside kinase" evidence="3">
    <location>
        <begin position="20"/>
        <end position="208"/>
    </location>
</feature>
<dbReference type="PANTHER" id="PTHR10513">
    <property type="entry name" value="DEOXYNUCLEOSIDE KINASE"/>
    <property type="match status" value="1"/>
</dbReference>
<dbReference type="PIRSF" id="PIRSF000705">
    <property type="entry name" value="DNK"/>
    <property type="match status" value="1"/>
</dbReference>
<dbReference type="InterPro" id="IPR027417">
    <property type="entry name" value="P-loop_NTPase"/>
</dbReference>
<dbReference type="Proteomes" id="UP000009080">
    <property type="component" value="Chromosome"/>
</dbReference>
<keyword evidence="2" id="KW-0067">ATP-binding</keyword>
<dbReference type="GO" id="GO:0019136">
    <property type="term" value="F:deoxynucleoside kinase activity"/>
    <property type="evidence" value="ECO:0007669"/>
    <property type="project" value="InterPro"/>
</dbReference>
<dbReference type="eggNOG" id="COG1428">
    <property type="taxonomic scope" value="Bacteria"/>
</dbReference>
<sequence length="228" mass="26658">MSEHDIQQVDLQGQTIPRYIAVEGPIGVGKTSLARRLALTFNYETLLERAEDNPFLEKFYANEKNAALPTQLFFLFQRMQQLNALQQHDMFEPVRVADFLLEKDRLFAQVVLDEDALRIYHQVYDHLTIDAPKPDLVIYLQAPVQVLTERIQRRGVAFEQTISAAYLEELNQAYTRFFHYYDAAPLLIVNAADIDWVNNPDDYRNLVQYMLTIKSGRHYYNPQPTMLR</sequence>
<dbReference type="RefSeq" id="WP_015817174.1">
    <property type="nucleotide sequence ID" value="NC_012997.1"/>
</dbReference>
<dbReference type="SUPFAM" id="SSF52540">
    <property type="entry name" value="P-loop containing nucleoside triphosphate hydrolases"/>
    <property type="match status" value="1"/>
</dbReference>
<dbReference type="AlphaFoldDB" id="C5BN64"/>
<dbReference type="Pfam" id="PF01712">
    <property type="entry name" value="dNK"/>
    <property type="match status" value="1"/>
</dbReference>
<dbReference type="InterPro" id="IPR050566">
    <property type="entry name" value="Deoxyribonucleoside_kinase"/>
</dbReference>
<dbReference type="KEGG" id="ttu:TERTU_0568"/>
<dbReference type="OrthoDB" id="9776634at2"/>
<dbReference type="EMBL" id="CP001614">
    <property type="protein sequence ID" value="ACR11062.1"/>
    <property type="molecule type" value="Genomic_DNA"/>
</dbReference>
<reference evidence="4 5" key="1">
    <citation type="journal article" date="2009" name="PLoS ONE">
        <title>The complete genome of Teredinibacter turnerae T7901: an intracellular endosymbiont of marine wood-boring bivalves (shipworms).</title>
        <authorList>
            <person name="Yang J.C."/>
            <person name="Madupu R."/>
            <person name="Durkin A.S."/>
            <person name="Ekborg N.A."/>
            <person name="Pedamallu C.S."/>
            <person name="Hostetler J.B."/>
            <person name="Radune D."/>
            <person name="Toms B.S."/>
            <person name="Henrissat B."/>
            <person name="Coutinho P.M."/>
            <person name="Schwarz S."/>
            <person name="Field L."/>
            <person name="Trindade-Silva A.E."/>
            <person name="Soares C.A.G."/>
            <person name="Elshahawi S."/>
            <person name="Hanora A."/>
            <person name="Schmidt E.W."/>
            <person name="Haygood M.G."/>
            <person name="Posfai J."/>
            <person name="Benner J."/>
            <person name="Madinger C."/>
            <person name="Nove J."/>
            <person name="Anton B."/>
            <person name="Chaudhary K."/>
            <person name="Foster J."/>
            <person name="Holman A."/>
            <person name="Kumar S."/>
            <person name="Lessard P.A."/>
            <person name="Luyten Y.A."/>
            <person name="Slatko B."/>
            <person name="Wood N."/>
            <person name="Wu B."/>
            <person name="Teplitski M."/>
            <person name="Mougous J.D."/>
            <person name="Ward N."/>
            <person name="Eisen J.A."/>
            <person name="Badger J.H."/>
            <person name="Distel D.L."/>
        </authorList>
    </citation>
    <scope>NUCLEOTIDE SEQUENCE [LARGE SCALE GENOMIC DNA]</scope>
    <source>
        <strain evidence="5">ATCC 39867 / T7901</strain>
    </source>
</reference>
<organism evidence="4 5">
    <name type="scientific">Teredinibacter turnerae (strain ATCC 39867 / T7901)</name>
    <dbReference type="NCBI Taxonomy" id="377629"/>
    <lineage>
        <taxon>Bacteria</taxon>
        <taxon>Pseudomonadati</taxon>
        <taxon>Pseudomonadota</taxon>
        <taxon>Gammaproteobacteria</taxon>
        <taxon>Cellvibrionales</taxon>
        <taxon>Cellvibrionaceae</taxon>
        <taxon>Teredinibacter</taxon>
    </lineage>
</organism>
<dbReference type="HOGENOM" id="CLU_030466_2_0_6"/>
<accession>C5BN64</accession>
<feature type="active site" description="Proton acceptor" evidence="1">
    <location>
        <position position="98"/>
    </location>
</feature>
<dbReference type="PANTHER" id="PTHR10513:SF46">
    <property type="entry name" value="DEOXYGUANOSINE KINASE"/>
    <property type="match status" value="1"/>
</dbReference>